<evidence type="ECO:0000313" key="2">
    <source>
        <dbReference type="Proteomes" id="UP001054945"/>
    </source>
</evidence>
<comment type="caution">
    <text evidence="1">The sequence shown here is derived from an EMBL/GenBank/DDBJ whole genome shotgun (WGS) entry which is preliminary data.</text>
</comment>
<dbReference type="Proteomes" id="UP001054945">
    <property type="component" value="Unassembled WGS sequence"/>
</dbReference>
<evidence type="ECO:0000313" key="1">
    <source>
        <dbReference type="EMBL" id="GIY73316.1"/>
    </source>
</evidence>
<sequence>MLLKADAEQRCPLIRIACRMLLKADAEQRCPLIRIACRMLLKADAEQRCPLIRIDVFTCHSVSIKSVKPADERVKTILDFENRELRSSYAEFWILPTFIDALSQMLLKFKPS</sequence>
<organism evidence="1 2">
    <name type="scientific">Caerostris extrusa</name>
    <name type="common">Bark spider</name>
    <name type="synonym">Caerostris bankana</name>
    <dbReference type="NCBI Taxonomy" id="172846"/>
    <lineage>
        <taxon>Eukaryota</taxon>
        <taxon>Metazoa</taxon>
        <taxon>Ecdysozoa</taxon>
        <taxon>Arthropoda</taxon>
        <taxon>Chelicerata</taxon>
        <taxon>Arachnida</taxon>
        <taxon>Araneae</taxon>
        <taxon>Araneomorphae</taxon>
        <taxon>Entelegynae</taxon>
        <taxon>Araneoidea</taxon>
        <taxon>Araneidae</taxon>
        <taxon>Caerostris</taxon>
    </lineage>
</organism>
<reference evidence="1 2" key="1">
    <citation type="submission" date="2021-06" db="EMBL/GenBank/DDBJ databases">
        <title>Caerostris extrusa draft genome.</title>
        <authorList>
            <person name="Kono N."/>
            <person name="Arakawa K."/>
        </authorList>
    </citation>
    <scope>NUCLEOTIDE SEQUENCE [LARGE SCALE GENOMIC DNA]</scope>
</reference>
<dbReference type="AlphaFoldDB" id="A0AAV4VSU8"/>
<dbReference type="EMBL" id="BPLR01015065">
    <property type="protein sequence ID" value="GIY73316.1"/>
    <property type="molecule type" value="Genomic_DNA"/>
</dbReference>
<protein>
    <submittedName>
        <fullName evidence="1">Uncharacterized protein</fullName>
    </submittedName>
</protein>
<name>A0AAV4VSU8_CAEEX</name>
<proteinExistence type="predicted"/>
<keyword evidence="2" id="KW-1185">Reference proteome</keyword>
<gene>
    <name evidence="1" type="ORF">CEXT_590791</name>
</gene>
<accession>A0AAV4VSU8</accession>